<gene>
    <name evidence="1" type="ORF">F444_00860</name>
</gene>
<reference evidence="1 2" key="1">
    <citation type="submission" date="2013-11" db="EMBL/GenBank/DDBJ databases">
        <title>The Genome Sequence of Phytophthora parasitica P1976.</title>
        <authorList>
            <consortium name="The Broad Institute Genomics Platform"/>
            <person name="Russ C."/>
            <person name="Tyler B."/>
            <person name="Panabieres F."/>
            <person name="Shan W."/>
            <person name="Tripathy S."/>
            <person name="Grunwald N."/>
            <person name="Machado M."/>
            <person name="Johnson C.S."/>
            <person name="Walker B."/>
            <person name="Young S."/>
            <person name="Zeng Q."/>
            <person name="Gargeya S."/>
            <person name="Fitzgerald M."/>
            <person name="Haas B."/>
            <person name="Abouelleil A."/>
            <person name="Allen A.W."/>
            <person name="Alvarado L."/>
            <person name="Arachchi H.M."/>
            <person name="Berlin A.M."/>
            <person name="Chapman S.B."/>
            <person name="Gainer-Dewar J."/>
            <person name="Goldberg J."/>
            <person name="Griggs A."/>
            <person name="Gujja S."/>
            <person name="Hansen M."/>
            <person name="Howarth C."/>
            <person name="Imamovic A."/>
            <person name="Ireland A."/>
            <person name="Larimer J."/>
            <person name="McCowan C."/>
            <person name="Murphy C."/>
            <person name="Pearson M."/>
            <person name="Poon T.W."/>
            <person name="Priest M."/>
            <person name="Roberts A."/>
            <person name="Saif S."/>
            <person name="Shea T."/>
            <person name="Sisk P."/>
            <person name="Sykes S."/>
            <person name="Wortman J."/>
            <person name="Nusbaum C."/>
            <person name="Birren B."/>
        </authorList>
    </citation>
    <scope>NUCLEOTIDE SEQUENCE [LARGE SCALE GENOMIC DNA]</scope>
    <source>
        <strain evidence="1 2">P1976</strain>
    </source>
</reference>
<protein>
    <submittedName>
        <fullName evidence="1">Uncharacterized protein</fullName>
    </submittedName>
</protein>
<accession>A0A081B2T5</accession>
<evidence type="ECO:0000313" key="1">
    <source>
        <dbReference type="EMBL" id="ETO85446.1"/>
    </source>
</evidence>
<dbReference type="EMBL" id="ANJA01000171">
    <property type="protein sequence ID" value="ETO85446.1"/>
    <property type="molecule type" value="Genomic_DNA"/>
</dbReference>
<dbReference type="AlphaFoldDB" id="A0A081B2T5"/>
<dbReference type="Proteomes" id="UP000028582">
    <property type="component" value="Unassembled WGS sequence"/>
</dbReference>
<proteinExistence type="predicted"/>
<comment type="caution">
    <text evidence="1">The sequence shown here is derived from an EMBL/GenBank/DDBJ whole genome shotgun (WGS) entry which is preliminary data.</text>
</comment>
<evidence type="ECO:0000313" key="2">
    <source>
        <dbReference type="Proteomes" id="UP000028582"/>
    </source>
</evidence>
<name>A0A081B2T5_PHYNI</name>
<organism evidence="1 2">
    <name type="scientific">Phytophthora nicotianae P1976</name>
    <dbReference type="NCBI Taxonomy" id="1317066"/>
    <lineage>
        <taxon>Eukaryota</taxon>
        <taxon>Sar</taxon>
        <taxon>Stramenopiles</taxon>
        <taxon>Oomycota</taxon>
        <taxon>Peronosporomycetes</taxon>
        <taxon>Peronosporales</taxon>
        <taxon>Peronosporaceae</taxon>
        <taxon>Phytophthora</taxon>
    </lineage>
</organism>
<sequence>MHTLAKTHVERVRYYMAKKYAKRTYASATTACFRPAISQTKVAAFQFHFAVWFYCTGMDFSKDAHPVDLKELTPPDERATGDDATWQLLGSPSVINYVALNDDLVVYLVSVCTDFLLPHDTLYLAGDIRRVMSKYDFISFLAVVTDNTAANRLV</sequence>